<evidence type="ECO:0000256" key="3">
    <source>
        <dbReference type="ARBA" id="ARBA00022833"/>
    </source>
</evidence>
<dbReference type="Proteomes" id="UP000266841">
    <property type="component" value="Unassembled WGS sequence"/>
</dbReference>
<keyword evidence="2" id="KW-0863">Zinc-finger</keyword>
<evidence type="ECO:0000313" key="6">
    <source>
        <dbReference type="Proteomes" id="UP000266841"/>
    </source>
</evidence>
<organism evidence="5 6">
    <name type="scientific">Thalassiosira oceanica</name>
    <name type="common">Marine diatom</name>
    <dbReference type="NCBI Taxonomy" id="159749"/>
    <lineage>
        <taxon>Eukaryota</taxon>
        <taxon>Sar</taxon>
        <taxon>Stramenopiles</taxon>
        <taxon>Ochrophyta</taxon>
        <taxon>Bacillariophyta</taxon>
        <taxon>Coscinodiscophyceae</taxon>
        <taxon>Thalassiosirophycidae</taxon>
        <taxon>Thalassiosirales</taxon>
        <taxon>Thalassiosiraceae</taxon>
        <taxon>Thalassiosira</taxon>
    </lineage>
</organism>
<name>K0SL54_THAOC</name>
<keyword evidence="1" id="KW-0479">Metal-binding</keyword>
<gene>
    <name evidence="5" type="ORF">THAOC_11937</name>
</gene>
<dbReference type="InterPro" id="IPR002893">
    <property type="entry name" value="Znf_MYND"/>
</dbReference>
<dbReference type="Pfam" id="PF01753">
    <property type="entry name" value="zf-MYND"/>
    <property type="match status" value="1"/>
</dbReference>
<reference evidence="5 6" key="1">
    <citation type="journal article" date="2012" name="Genome Biol.">
        <title>Genome and low-iron response of an oceanic diatom adapted to chronic iron limitation.</title>
        <authorList>
            <person name="Lommer M."/>
            <person name="Specht M."/>
            <person name="Roy A.S."/>
            <person name="Kraemer L."/>
            <person name="Andreson R."/>
            <person name="Gutowska M.A."/>
            <person name="Wolf J."/>
            <person name="Bergner S.V."/>
            <person name="Schilhabel M.B."/>
            <person name="Klostermeier U.C."/>
            <person name="Beiko R.G."/>
            <person name="Rosenstiel P."/>
            <person name="Hippler M."/>
            <person name="Laroche J."/>
        </authorList>
    </citation>
    <scope>NUCLEOTIDE SEQUENCE [LARGE SCALE GENOMIC DNA]</scope>
    <source>
        <strain evidence="5 6">CCMP1005</strain>
    </source>
</reference>
<accession>K0SL54</accession>
<sequence length="283" mass="31747">MSCYVAASFTPTSATLLQQLRKSAPDAAKLKNCNACFLIGVKYCSVDCQKIHRKLHKKACKQRVAELKDEALFTQGTERPQFDFCPICLLAIPMSVDDHSKWYFCCMKNRVCNGCAYAAKRQGLFNTCPFCQTTAPKTNDEARPPRPKTNEEGLALIQKRVDARDPEATTHLSCARQVKAMANLYLEKAAKKGHVGSRHNLGGFELKENRNFDRALRHYMISAKTGFNPSLDLVRGLLTLNRATKTQYAEALKGYQDAVEETKSSQREEAARLDHIIFPHVIG</sequence>
<dbReference type="OrthoDB" id="193263at2759"/>
<dbReference type="InterPro" id="IPR011990">
    <property type="entry name" value="TPR-like_helical_dom_sf"/>
</dbReference>
<keyword evidence="3" id="KW-0862">Zinc</keyword>
<proteinExistence type="predicted"/>
<evidence type="ECO:0000256" key="1">
    <source>
        <dbReference type="ARBA" id="ARBA00022723"/>
    </source>
</evidence>
<evidence type="ECO:0000259" key="4">
    <source>
        <dbReference type="Pfam" id="PF01753"/>
    </source>
</evidence>
<evidence type="ECO:0000313" key="5">
    <source>
        <dbReference type="EMBL" id="EJK67073.1"/>
    </source>
</evidence>
<keyword evidence="6" id="KW-1185">Reference proteome</keyword>
<evidence type="ECO:0000256" key="2">
    <source>
        <dbReference type="ARBA" id="ARBA00022771"/>
    </source>
</evidence>
<dbReference type="GO" id="GO:0008270">
    <property type="term" value="F:zinc ion binding"/>
    <property type="evidence" value="ECO:0007669"/>
    <property type="project" value="UniProtKB-KW"/>
</dbReference>
<dbReference type="Gene3D" id="1.25.40.10">
    <property type="entry name" value="Tetratricopeptide repeat domain"/>
    <property type="match status" value="1"/>
</dbReference>
<dbReference type="Gene3D" id="6.10.140.2220">
    <property type="match status" value="1"/>
</dbReference>
<feature type="domain" description="MYND-type" evidence="4">
    <location>
        <begin position="27"/>
        <end position="60"/>
    </location>
</feature>
<dbReference type="AlphaFoldDB" id="K0SL54"/>
<dbReference type="EMBL" id="AGNL01013706">
    <property type="protein sequence ID" value="EJK67073.1"/>
    <property type="molecule type" value="Genomic_DNA"/>
</dbReference>
<comment type="caution">
    <text evidence="5">The sequence shown here is derived from an EMBL/GenBank/DDBJ whole genome shotgun (WGS) entry which is preliminary data.</text>
</comment>
<dbReference type="SUPFAM" id="SSF144232">
    <property type="entry name" value="HIT/MYND zinc finger-like"/>
    <property type="match status" value="1"/>
</dbReference>
<dbReference type="SUPFAM" id="SSF81901">
    <property type="entry name" value="HCP-like"/>
    <property type="match status" value="1"/>
</dbReference>
<protein>
    <recommendedName>
        <fullName evidence="4">MYND-type domain-containing protein</fullName>
    </recommendedName>
</protein>